<evidence type="ECO:0000256" key="8">
    <source>
        <dbReference type="SAM" id="MobiDB-lite"/>
    </source>
</evidence>
<dbReference type="GO" id="GO:0000166">
    <property type="term" value="F:nucleotide binding"/>
    <property type="evidence" value="ECO:0007669"/>
    <property type="project" value="UniProtKB-KW"/>
</dbReference>
<sequence length="219" mass="23620">MRRPAVQWAPARPVAQRGSRPGAAMARRRPSPYAHRRLHRTLRDRRGAGASPEAPHPERLAAMERFLAANGVEIARADTKAAVLLGFMGAVLGAFITVTRGSASGQAAASWKADVLWWGAVVTALLAIVCFVSAIAPRRRRGRERGVAAPGYFEHIGRGEDGDVLSHAFARLAHDPTGPLLASVRRTSEIIRSKYRWIEMGTALLLVALPQFAAALQPG</sequence>
<keyword evidence="3 9" id="KW-0812">Transmembrane</keyword>
<dbReference type="EMBL" id="BLIR01000001">
    <property type="protein sequence ID" value="GFE38347.1"/>
    <property type="molecule type" value="Genomic_DNA"/>
</dbReference>
<evidence type="ECO:0000256" key="4">
    <source>
        <dbReference type="ARBA" id="ARBA00022741"/>
    </source>
</evidence>
<dbReference type="Proteomes" id="UP000431826">
    <property type="component" value="Unassembled WGS sequence"/>
</dbReference>
<dbReference type="AlphaFoldDB" id="A0A640URQ3"/>
<evidence type="ECO:0000256" key="6">
    <source>
        <dbReference type="ARBA" id="ARBA00023118"/>
    </source>
</evidence>
<evidence type="ECO:0000256" key="3">
    <source>
        <dbReference type="ARBA" id="ARBA00022692"/>
    </source>
</evidence>
<name>A0A640URQ3_9ACTN</name>
<dbReference type="GO" id="GO:0005886">
    <property type="term" value="C:plasma membrane"/>
    <property type="evidence" value="ECO:0007669"/>
    <property type="project" value="UniProtKB-SubCell"/>
</dbReference>
<evidence type="ECO:0000256" key="1">
    <source>
        <dbReference type="ARBA" id="ARBA00004236"/>
    </source>
</evidence>
<keyword evidence="12" id="KW-1185">Reference proteome</keyword>
<keyword evidence="4" id="KW-0547">Nucleotide-binding</keyword>
<accession>A0A640URQ3</accession>
<keyword evidence="6" id="KW-0051">Antiviral defense</keyword>
<feature type="region of interest" description="Disordered" evidence="8">
    <location>
        <begin position="1"/>
        <end position="55"/>
    </location>
</feature>
<feature type="compositionally biased region" description="Basic residues" evidence="8">
    <location>
        <begin position="26"/>
        <end position="43"/>
    </location>
</feature>
<feature type="transmembrane region" description="Helical" evidence="9">
    <location>
        <begin position="195"/>
        <end position="216"/>
    </location>
</feature>
<reference evidence="11 12" key="1">
    <citation type="submission" date="2019-12" db="EMBL/GenBank/DDBJ databases">
        <title>Whole genome shotgun sequence of Streptomyces tubercidicus NBRC 13090.</title>
        <authorList>
            <person name="Ichikawa N."/>
            <person name="Kimura A."/>
            <person name="Kitahashi Y."/>
            <person name="Komaki H."/>
            <person name="Tamura T."/>
        </authorList>
    </citation>
    <scope>NUCLEOTIDE SEQUENCE [LARGE SCALE GENOMIC DNA]</scope>
    <source>
        <strain evidence="11 12">NBRC 13090</strain>
    </source>
</reference>
<gene>
    <name evidence="11" type="ORF">Stube_30200</name>
</gene>
<dbReference type="Pfam" id="PF18967">
    <property type="entry name" value="PycTM"/>
    <property type="match status" value="1"/>
</dbReference>
<evidence type="ECO:0000256" key="9">
    <source>
        <dbReference type="SAM" id="Phobius"/>
    </source>
</evidence>
<feature type="transmembrane region" description="Helical" evidence="9">
    <location>
        <begin position="82"/>
        <end position="103"/>
    </location>
</feature>
<feature type="transmembrane region" description="Helical" evidence="9">
    <location>
        <begin position="115"/>
        <end position="136"/>
    </location>
</feature>
<keyword evidence="7 9" id="KW-0472">Membrane</keyword>
<keyword evidence="5 9" id="KW-1133">Transmembrane helix</keyword>
<evidence type="ECO:0000256" key="2">
    <source>
        <dbReference type="ARBA" id="ARBA00022475"/>
    </source>
</evidence>
<evidence type="ECO:0000256" key="7">
    <source>
        <dbReference type="ARBA" id="ARBA00023136"/>
    </source>
</evidence>
<comment type="caution">
    <text evidence="11">The sequence shown here is derived from an EMBL/GenBank/DDBJ whole genome shotgun (WGS) entry which is preliminary data.</text>
</comment>
<proteinExistence type="predicted"/>
<dbReference type="GO" id="GO:0051607">
    <property type="term" value="P:defense response to virus"/>
    <property type="evidence" value="ECO:0007669"/>
    <property type="project" value="UniProtKB-KW"/>
</dbReference>
<comment type="subcellular location">
    <subcellularLocation>
        <location evidence="1">Cell membrane</location>
    </subcellularLocation>
</comment>
<evidence type="ECO:0000313" key="11">
    <source>
        <dbReference type="EMBL" id="GFE38347.1"/>
    </source>
</evidence>
<keyword evidence="2" id="KW-1003">Cell membrane</keyword>
<dbReference type="InterPro" id="IPR043760">
    <property type="entry name" value="PycTM_dom"/>
</dbReference>
<evidence type="ECO:0000256" key="5">
    <source>
        <dbReference type="ARBA" id="ARBA00022989"/>
    </source>
</evidence>
<organism evidence="11 12">
    <name type="scientific">Streptomyces tubercidicus</name>
    <dbReference type="NCBI Taxonomy" id="47759"/>
    <lineage>
        <taxon>Bacteria</taxon>
        <taxon>Bacillati</taxon>
        <taxon>Actinomycetota</taxon>
        <taxon>Actinomycetes</taxon>
        <taxon>Kitasatosporales</taxon>
        <taxon>Streptomycetaceae</taxon>
        <taxon>Streptomyces</taxon>
    </lineage>
</organism>
<evidence type="ECO:0000259" key="10">
    <source>
        <dbReference type="Pfam" id="PF18967"/>
    </source>
</evidence>
<protein>
    <recommendedName>
        <fullName evidence="10">Pycsar effector protein domain-containing protein</fullName>
    </recommendedName>
</protein>
<feature type="domain" description="Pycsar effector protein" evidence="10">
    <location>
        <begin position="63"/>
        <end position="214"/>
    </location>
</feature>
<evidence type="ECO:0000313" key="12">
    <source>
        <dbReference type="Proteomes" id="UP000431826"/>
    </source>
</evidence>